<keyword evidence="4 10" id="KW-0808">Transferase</keyword>
<dbReference type="GO" id="GO:0016763">
    <property type="term" value="F:pentosyltransferase activity"/>
    <property type="evidence" value="ECO:0007669"/>
    <property type="project" value="TreeGrafter"/>
</dbReference>
<dbReference type="InterPro" id="IPR050297">
    <property type="entry name" value="LipidA_mod_glycosyltrf_83"/>
</dbReference>
<protein>
    <submittedName>
        <fullName evidence="10">Glycosyl transferase family 39</fullName>
    </submittedName>
</protein>
<dbReference type="AlphaFoldDB" id="B0TVG3"/>
<dbReference type="KEGG" id="shl:Shal_2289"/>
<feature type="transmembrane region" description="Helical" evidence="8">
    <location>
        <begin position="345"/>
        <end position="365"/>
    </location>
</feature>
<dbReference type="InterPro" id="IPR038731">
    <property type="entry name" value="RgtA/B/C-like"/>
</dbReference>
<dbReference type="EMBL" id="CP000931">
    <property type="protein sequence ID" value="ABZ76848.1"/>
    <property type="molecule type" value="Genomic_DNA"/>
</dbReference>
<dbReference type="PANTHER" id="PTHR33908:SF11">
    <property type="entry name" value="MEMBRANE PROTEIN"/>
    <property type="match status" value="1"/>
</dbReference>
<keyword evidence="5 8" id="KW-0812">Transmembrane</keyword>
<dbReference type="Proteomes" id="UP000001317">
    <property type="component" value="Chromosome"/>
</dbReference>
<evidence type="ECO:0000256" key="7">
    <source>
        <dbReference type="ARBA" id="ARBA00023136"/>
    </source>
</evidence>
<dbReference type="GO" id="GO:0005886">
    <property type="term" value="C:plasma membrane"/>
    <property type="evidence" value="ECO:0007669"/>
    <property type="project" value="UniProtKB-SubCell"/>
</dbReference>
<feature type="transmembrane region" description="Helical" evidence="8">
    <location>
        <begin position="230"/>
        <end position="251"/>
    </location>
</feature>
<dbReference type="STRING" id="458817.Shal_2289"/>
<evidence type="ECO:0000256" key="1">
    <source>
        <dbReference type="ARBA" id="ARBA00004651"/>
    </source>
</evidence>
<evidence type="ECO:0000256" key="6">
    <source>
        <dbReference type="ARBA" id="ARBA00022989"/>
    </source>
</evidence>
<proteinExistence type="predicted"/>
<dbReference type="PANTHER" id="PTHR33908">
    <property type="entry name" value="MANNOSYLTRANSFERASE YKCB-RELATED"/>
    <property type="match status" value="1"/>
</dbReference>
<feature type="transmembrane region" description="Helical" evidence="8">
    <location>
        <begin position="291"/>
        <end position="312"/>
    </location>
</feature>
<evidence type="ECO:0000256" key="4">
    <source>
        <dbReference type="ARBA" id="ARBA00022679"/>
    </source>
</evidence>
<evidence type="ECO:0000259" key="9">
    <source>
        <dbReference type="Pfam" id="PF13231"/>
    </source>
</evidence>
<evidence type="ECO:0000256" key="3">
    <source>
        <dbReference type="ARBA" id="ARBA00022676"/>
    </source>
</evidence>
<feature type="transmembrane region" description="Helical" evidence="8">
    <location>
        <begin position="190"/>
        <end position="218"/>
    </location>
</feature>
<comment type="subcellular location">
    <subcellularLocation>
        <location evidence="1">Cell membrane</location>
        <topology evidence="1">Multi-pass membrane protein</topology>
    </subcellularLocation>
</comment>
<keyword evidence="6 8" id="KW-1133">Transmembrane helix</keyword>
<keyword evidence="2" id="KW-1003">Cell membrane</keyword>
<dbReference type="HOGENOM" id="CLU_463753_0_0_6"/>
<evidence type="ECO:0000313" key="10">
    <source>
        <dbReference type="EMBL" id="ABZ76848.1"/>
    </source>
</evidence>
<evidence type="ECO:0000256" key="2">
    <source>
        <dbReference type="ARBA" id="ARBA00022475"/>
    </source>
</evidence>
<keyword evidence="11" id="KW-1185">Reference proteome</keyword>
<name>B0TVG3_SHEHH</name>
<dbReference type="OrthoDB" id="7714635at2"/>
<organism evidence="10 11">
    <name type="scientific">Shewanella halifaxensis (strain HAW-EB4)</name>
    <dbReference type="NCBI Taxonomy" id="458817"/>
    <lineage>
        <taxon>Bacteria</taxon>
        <taxon>Pseudomonadati</taxon>
        <taxon>Pseudomonadota</taxon>
        <taxon>Gammaproteobacteria</taxon>
        <taxon>Alteromonadales</taxon>
        <taxon>Shewanellaceae</taxon>
        <taxon>Shewanella</taxon>
    </lineage>
</organism>
<keyword evidence="7 8" id="KW-0472">Membrane</keyword>
<sequence length="597" mass="67782">MYYSYLKMVFYLGNLLTSKEINVSYAKPAPTGIGSECCRLSQIRGLSLLLAFAIAARIHVALFYEVNWDEFYYLSFVYQYENGVLSAQLQTFHVHFFNWLKLISSNEVTQIKAARLVLVILQSITGFFIYRIARRMLSPAAAIFAVLCYFAFSFNIRMGASFRSDPIVTFFLMASLALVLSEKLEIKRLVLAGACIAIAVLISIKSLLYLPTFGLIAIALFCDSQTRSKMIYQVATVLVVALAVFVVLYFYHGALLNLTDSPAADTVSRSFDKTIKSATFLPGFFYLKYSLLYDLFFWITLIYGVKIACVALLPKKRLSRQDQLILLSFTFPLCTIFFYRNAFPYFYSFMLAPATVLCGLAWDGLKLNSRSSKETTVVTSCILFFMALSICYHGFILPKKKPLQSQQEFVDLVHTLFPSPTSYIDCCSMISSYPQAGFFMSSWGMDSYIQEQRPILKSSIERQQPTFLIANNRFLDHARLAELAEPLPKQLLHQDLTALEQNYIPHWGALYVAGKHLYLQADTVDFMISIPGEYTLEGTQPTVIDKQWLSPGETVYLAFGKHIAEPTLLGQEITFRWGNHLYRPPLPSGYRPIFTGF</sequence>
<evidence type="ECO:0000313" key="11">
    <source>
        <dbReference type="Proteomes" id="UP000001317"/>
    </source>
</evidence>
<dbReference type="GO" id="GO:0009103">
    <property type="term" value="P:lipopolysaccharide biosynthetic process"/>
    <property type="evidence" value="ECO:0007669"/>
    <property type="project" value="UniProtKB-ARBA"/>
</dbReference>
<dbReference type="eggNOG" id="ENOG502ZBAC">
    <property type="taxonomic scope" value="Bacteria"/>
</dbReference>
<evidence type="ECO:0000256" key="8">
    <source>
        <dbReference type="SAM" id="Phobius"/>
    </source>
</evidence>
<evidence type="ECO:0000256" key="5">
    <source>
        <dbReference type="ARBA" id="ARBA00022692"/>
    </source>
</evidence>
<feature type="transmembrane region" description="Helical" evidence="8">
    <location>
        <begin position="136"/>
        <end position="154"/>
    </location>
</feature>
<keyword evidence="3" id="KW-0328">Glycosyltransferase</keyword>
<dbReference type="Pfam" id="PF13231">
    <property type="entry name" value="PMT_2"/>
    <property type="match status" value="1"/>
</dbReference>
<feature type="transmembrane region" description="Helical" evidence="8">
    <location>
        <begin position="113"/>
        <end position="130"/>
    </location>
</feature>
<feature type="transmembrane region" description="Helical" evidence="8">
    <location>
        <begin position="45"/>
        <end position="64"/>
    </location>
</feature>
<gene>
    <name evidence="10" type="ordered locus">Shal_2289</name>
</gene>
<reference evidence="10" key="1">
    <citation type="submission" date="2008-01" db="EMBL/GenBank/DDBJ databases">
        <title>Complete sequence of Shewanella halifaxensis HAW-EB4.</title>
        <authorList>
            <consortium name="US DOE Joint Genome Institute"/>
            <person name="Copeland A."/>
            <person name="Lucas S."/>
            <person name="Lapidus A."/>
            <person name="Glavina del Rio T."/>
            <person name="Dalin E."/>
            <person name="Tice H."/>
            <person name="Bruce D."/>
            <person name="Goodwin L."/>
            <person name="Pitluck S."/>
            <person name="Sims D."/>
            <person name="Brettin T."/>
            <person name="Detter J.C."/>
            <person name="Han C."/>
            <person name="Kuske C.R."/>
            <person name="Schmutz J."/>
            <person name="Larimer F."/>
            <person name="Land M."/>
            <person name="Hauser L."/>
            <person name="Kyrpides N."/>
            <person name="Kim E."/>
            <person name="Zhao J.-S."/>
            <person name="Richardson P."/>
        </authorList>
    </citation>
    <scope>NUCLEOTIDE SEQUENCE [LARGE SCALE GENOMIC DNA]</scope>
    <source>
        <strain evidence="10">HAW-EB4</strain>
    </source>
</reference>
<accession>B0TVG3</accession>
<feature type="transmembrane region" description="Helical" evidence="8">
    <location>
        <begin position="377"/>
        <end position="397"/>
    </location>
</feature>
<feature type="domain" description="Glycosyltransferase RgtA/B/C/D-like" evidence="9">
    <location>
        <begin position="110"/>
        <end position="248"/>
    </location>
</feature>